<evidence type="ECO:0000259" key="10">
    <source>
        <dbReference type="Pfam" id="PF00712"/>
    </source>
</evidence>
<keyword evidence="3 9" id="KW-0963">Cytoplasm</keyword>
<comment type="similarity">
    <text evidence="2 9">Belongs to the beta sliding clamp family.</text>
</comment>
<dbReference type="PANTHER" id="PTHR30478">
    <property type="entry name" value="DNA POLYMERASE III SUBUNIT BETA"/>
    <property type="match status" value="1"/>
</dbReference>
<dbReference type="InterPro" id="IPR046938">
    <property type="entry name" value="DNA_clamp_sf"/>
</dbReference>
<evidence type="ECO:0000313" key="14">
    <source>
        <dbReference type="Proteomes" id="UP000185093"/>
    </source>
</evidence>
<keyword evidence="6 9" id="KW-0235">DNA replication</keyword>
<dbReference type="InterPro" id="IPR022637">
    <property type="entry name" value="DNA_polIII_beta_cen"/>
</dbReference>
<dbReference type="EMBL" id="FSQZ01000001">
    <property type="protein sequence ID" value="SIN67925.1"/>
    <property type="molecule type" value="Genomic_DNA"/>
</dbReference>
<dbReference type="Gene3D" id="3.70.10.10">
    <property type="match status" value="1"/>
</dbReference>
<evidence type="ECO:0000256" key="8">
    <source>
        <dbReference type="ARBA" id="ARBA00023125"/>
    </source>
</evidence>
<dbReference type="SUPFAM" id="SSF55979">
    <property type="entry name" value="DNA clamp"/>
    <property type="match status" value="3"/>
</dbReference>
<evidence type="ECO:0000256" key="6">
    <source>
        <dbReference type="ARBA" id="ARBA00022705"/>
    </source>
</evidence>
<dbReference type="NCBIfam" id="TIGR00663">
    <property type="entry name" value="dnan"/>
    <property type="match status" value="1"/>
</dbReference>
<dbReference type="InterPro" id="IPR001001">
    <property type="entry name" value="DNA_polIII_beta"/>
</dbReference>
<comment type="caution">
    <text evidence="13">The sequence shown here is derived from an EMBL/GenBank/DDBJ whole genome shotgun (WGS) entry which is preliminary data.</text>
</comment>
<comment type="subunit">
    <text evidence="9">Forms a ring-shaped head-to-tail homodimer around DNA.</text>
</comment>
<reference evidence="13 14" key="1">
    <citation type="submission" date="2016-11" db="EMBL/GenBank/DDBJ databases">
        <authorList>
            <person name="Varghese N."/>
            <person name="Submissions S."/>
        </authorList>
    </citation>
    <scope>NUCLEOTIDE SEQUENCE [LARGE SCALE GENOMIC DNA]</scope>
    <source>
        <strain evidence="13 14">DSM 20664</strain>
    </source>
</reference>
<organism evidence="13 14">
    <name type="scientific">Acetomicrobium flavidum</name>
    <dbReference type="NCBI Taxonomy" id="49896"/>
    <lineage>
        <taxon>Bacteria</taxon>
        <taxon>Thermotogati</taxon>
        <taxon>Synergistota</taxon>
        <taxon>Synergistia</taxon>
        <taxon>Synergistales</taxon>
        <taxon>Acetomicrobiaceae</taxon>
        <taxon>Acetomicrobium</taxon>
    </lineage>
</organism>
<evidence type="ECO:0000256" key="3">
    <source>
        <dbReference type="ARBA" id="ARBA00022490"/>
    </source>
</evidence>
<comment type="function">
    <text evidence="9">Confers DNA tethering and processivity to DNA polymerases and other proteins. Acts as a clamp, forming a ring around DNA (a reaction catalyzed by the clamp-loading complex) which diffuses in an ATP-independent manner freely and bidirectionally along dsDNA. Initially characterized for its ability to contact the catalytic subunit of DNA polymerase III (Pol III), a complex, multichain enzyme responsible for most of the replicative synthesis in bacteria; Pol III exhibits 3'-5' exonuclease proofreading activity. The beta chain is required for initiation of replication as well as for processivity of DNA replication.</text>
</comment>
<name>A0ABY1JDC5_9BACT</name>
<evidence type="ECO:0000256" key="2">
    <source>
        <dbReference type="ARBA" id="ARBA00010752"/>
    </source>
</evidence>
<keyword evidence="8" id="KW-0238">DNA-binding</keyword>
<dbReference type="Pfam" id="PF00712">
    <property type="entry name" value="DNA_pol3_beta"/>
    <property type="match status" value="1"/>
</dbReference>
<evidence type="ECO:0000259" key="11">
    <source>
        <dbReference type="Pfam" id="PF02767"/>
    </source>
</evidence>
<evidence type="ECO:0000256" key="4">
    <source>
        <dbReference type="ARBA" id="ARBA00022679"/>
    </source>
</evidence>
<dbReference type="PANTHER" id="PTHR30478:SF0">
    <property type="entry name" value="BETA SLIDING CLAMP"/>
    <property type="match status" value="1"/>
</dbReference>
<evidence type="ECO:0000313" key="13">
    <source>
        <dbReference type="EMBL" id="SIN67925.1"/>
    </source>
</evidence>
<evidence type="ECO:0000256" key="5">
    <source>
        <dbReference type="ARBA" id="ARBA00022695"/>
    </source>
</evidence>
<feature type="domain" description="DNA polymerase III beta sliding clamp C-terminal" evidence="12">
    <location>
        <begin position="253"/>
        <end position="369"/>
    </location>
</feature>
<evidence type="ECO:0000256" key="7">
    <source>
        <dbReference type="ARBA" id="ARBA00022932"/>
    </source>
</evidence>
<dbReference type="RefSeq" id="WP_074199544.1">
    <property type="nucleotide sequence ID" value="NZ_FSQZ01000001.1"/>
</dbReference>
<dbReference type="Pfam" id="PF02768">
    <property type="entry name" value="DNA_pol3_beta_3"/>
    <property type="match status" value="1"/>
</dbReference>
<dbReference type="Proteomes" id="UP000185093">
    <property type="component" value="Unassembled WGS sequence"/>
</dbReference>
<sequence length="385" mass="43277">MRIKIDDQALVRNWQIAERTSKGPKSMAVLSSIYVKAYNDVITLMATDLKTSIKCSIHEAKIEEEGECVFPTKGVGEIIKKLSTGYLIETTDRKVIIKDDRNQFTFTTYPTDEFPKLPTSASATLACHIEARELSRIISEGSFTGSSTEEFPPYLSSALLEFKEDSIKLIATDGKRLSLSEAILSETDHERTESLLIPIRGINELDRILSTLSEDTVVEILYDDSQCYFRTEDIELAIRRVESVFPPYEKIILSDKTTWMIVDRQQLIDALEKVEIVVRDFNKVVILNLKPAGNLLISACAQNVGEAFVHVDADIDGEPLKVGFNVSYLLQGLKAIGDPIVRMSFNGTHGQMRLQKLGDDKFLYILMPVILPEEMVKEEGETDEI</sequence>
<feature type="domain" description="DNA polymerase III beta sliding clamp N-terminal" evidence="10">
    <location>
        <begin position="1"/>
        <end position="118"/>
    </location>
</feature>
<comment type="subcellular location">
    <subcellularLocation>
        <location evidence="1 9">Cytoplasm</location>
    </subcellularLocation>
</comment>
<evidence type="ECO:0000256" key="1">
    <source>
        <dbReference type="ARBA" id="ARBA00004496"/>
    </source>
</evidence>
<gene>
    <name evidence="13" type="ORF">SAMN05444368_1114</name>
</gene>
<protein>
    <recommendedName>
        <fullName evidence="9">Beta sliding clamp</fullName>
    </recommendedName>
</protein>
<accession>A0ABY1JDC5</accession>
<keyword evidence="14" id="KW-1185">Reference proteome</keyword>
<keyword evidence="4 9" id="KW-0808">Transferase</keyword>
<dbReference type="Pfam" id="PF02767">
    <property type="entry name" value="DNA_pol3_beta_2"/>
    <property type="match status" value="1"/>
</dbReference>
<dbReference type="InterPro" id="IPR022635">
    <property type="entry name" value="DNA_polIII_beta_C"/>
</dbReference>
<dbReference type="InterPro" id="IPR022634">
    <property type="entry name" value="DNA_polIII_beta_N"/>
</dbReference>
<dbReference type="CDD" id="cd00140">
    <property type="entry name" value="beta_clamp"/>
    <property type="match status" value="1"/>
</dbReference>
<feature type="domain" description="DNA polymerase III beta sliding clamp central" evidence="11">
    <location>
        <begin position="129"/>
        <end position="246"/>
    </location>
</feature>
<evidence type="ECO:0000256" key="9">
    <source>
        <dbReference type="PIRNR" id="PIRNR000804"/>
    </source>
</evidence>
<evidence type="ECO:0000259" key="12">
    <source>
        <dbReference type="Pfam" id="PF02768"/>
    </source>
</evidence>
<dbReference type="SMART" id="SM00480">
    <property type="entry name" value="POL3Bc"/>
    <property type="match status" value="1"/>
</dbReference>
<keyword evidence="5 9" id="KW-0548">Nucleotidyltransferase</keyword>
<keyword evidence="7 9" id="KW-0239">DNA-directed DNA polymerase</keyword>
<dbReference type="PIRSF" id="PIRSF000804">
    <property type="entry name" value="DNA_pol_III_b"/>
    <property type="match status" value="1"/>
</dbReference>
<dbReference type="Gene3D" id="3.10.150.10">
    <property type="entry name" value="DNA Polymerase III, subunit A, domain 2"/>
    <property type="match status" value="1"/>
</dbReference>
<proteinExistence type="inferred from homology"/>